<evidence type="ECO:0000313" key="2">
    <source>
        <dbReference type="Proteomes" id="UP000619260"/>
    </source>
</evidence>
<proteinExistence type="predicted"/>
<dbReference type="AlphaFoldDB" id="A0A8J3YP67"/>
<accession>A0A8J3YP67</accession>
<keyword evidence="2" id="KW-1185">Reference proteome</keyword>
<gene>
    <name evidence="1" type="ORF">Val02_49030</name>
</gene>
<name>A0A8J3YP67_9ACTN</name>
<dbReference type="InterPro" id="IPR012334">
    <property type="entry name" value="Pectin_lyas_fold"/>
</dbReference>
<comment type="caution">
    <text evidence="1">The sequence shown here is derived from an EMBL/GenBank/DDBJ whole genome shotgun (WGS) entry which is preliminary data.</text>
</comment>
<evidence type="ECO:0000313" key="1">
    <source>
        <dbReference type="EMBL" id="GIJ48017.1"/>
    </source>
</evidence>
<dbReference type="Gene3D" id="2.160.20.10">
    <property type="entry name" value="Single-stranded right-handed beta-helix, Pectin lyase-like"/>
    <property type="match status" value="1"/>
</dbReference>
<dbReference type="PROSITE" id="PS51318">
    <property type="entry name" value="TAT"/>
    <property type="match status" value="1"/>
</dbReference>
<organism evidence="1 2">
    <name type="scientific">Virgisporangium aliadipatigenens</name>
    <dbReference type="NCBI Taxonomy" id="741659"/>
    <lineage>
        <taxon>Bacteria</taxon>
        <taxon>Bacillati</taxon>
        <taxon>Actinomycetota</taxon>
        <taxon>Actinomycetes</taxon>
        <taxon>Micromonosporales</taxon>
        <taxon>Micromonosporaceae</taxon>
        <taxon>Virgisporangium</taxon>
    </lineage>
</organism>
<reference evidence="1" key="1">
    <citation type="submission" date="2021-01" db="EMBL/GenBank/DDBJ databases">
        <title>Whole genome shotgun sequence of Virgisporangium aliadipatigenens NBRC 105644.</title>
        <authorList>
            <person name="Komaki H."/>
            <person name="Tamura T."/>
        </authorList>
    </citation>
    <scope>NUCLEOTIDE SEQUENCE</scope>
    <source>
        <strain evidence="1">NBRC 105644</strain>
    </source>
</reference>
<evidence type="ECO:0008006" key="3">
    <source>
        <dbReference type="Google" id="ProtNLM"/>
    </source>
</evidence>
<dbReference type="EMBL" id="BOPF01000018">
    <property type="protein sequence ID" value="GIJ48017.1"/>
    <property type="molecule type" value="Genomic_DNA"/>
</dbReference>
<protein>
    <recommendedName>
        <fullName evidence="3">Right handed beta helix domain-containing protein</fullName>
    </recommendedName>
</protein>
<dbReference type="InterPro" id="IPR011050">
    <property type="entry name" value="Pectin_lyase_fold/virulence"/>
</dbReference>
<dbReference type="InterPro" id="IPR006311">
    <property type="entry name" value="TAT_signal"/>
</dbReference>
<sequence length="501" mass="52752">MHTPASLPTDRLARVPLSRQAFLRLALAGTAAGVLTGTRPEAAAAAAATPAPQLGIAPGNDARTNRDNLVRALTNSTASVFFPPGDYRLDNSAAANDGRSALLIENFAGTLEMQNGAADSTPTARLVFTDPRQGGLYLHYARYSPGATLIGVHATYAALPTIREEHSKGNITFDNAISPTVRRLNVRGSTGGGLVFWVCRTPSVDDAVVADTMADGVHFANCQDGYGNNIRCKNTGDDGISFVSYTGGPANTGGLLTNSSVTDSRTRGITVIGQSDVTVDHFGVNWSAVAGLLVDRDGYADRTPRNVVFQNGFVYHGGGVTIPANPTNRYGIELADGDEVRLHHITVRDSHSRALTSTATGTVRISRLAIENAGKSGVNLTNGRHYITDVDGEPGITVTGSDNAGFVMTGSELLRYDTIVVADASRTDNLRRAFDFNGNKDIQGGTLRVIDDKNPATGYIVGAYGANTGHLGRIEHRAPHPPAGVPRVQNQSGSSLTYVLA</sequence>
<dbReference type="Proteomes" id="UP000619260">
    <property type="component" value="Unassembled WGS sequence"/>
</dbReference>
<dbReference type="SUPFAM" id="SSF51126">
    <property type="entry name" value="Pectin lyase-like"/>
    <property type="match status" value="1"/>
</dbReference>
<dbReference type="RefSeq" id="WP_203901506.1">
    <property type="nucleotide sequence ID" value="NZ_BOPF01000018.1"/>
</dbReference>